<reference evidence="2 3" key="1">
    <citation type="submission" date="2016-12" db="EMBL/GenBank/DDBJ databases">
        <title>Thioflexothrix psekupsii D3 genome sequencing and assembly.</title>
        <authorList>
            <person name="Fomenkov A."/>
            <person name="Vincze T."/>
            <person name="Grabovich M."/>
            <person name="Anton B.P."/>
            <person name="Dubinina G."/>
            <person name="Orlova M."/>
            <person name="Belousova E."/>
            <person name="Roberts R.J."/>
        </authorList>
    </citation>
    <scope>NUCLEOTIDE SEQUENCE [LARGE SCALE GENOMIC DNA]</scope>
    <source>
        <strain evidence="2">D3</strain>
    </source>
</reference>
<protein>
    <recommendedName>
        <fullName evidence="1">Filamentous haemagglutinin FhaB/tRNA nuclease CdiA-like TPS domain-containing protein</fullName>
    </recommendedName>
</protein>
<dbReference type="InterPro" id="IPR008638">
    <property type="entry name" value="FhaB/CdiA-like_TPS"/>
</dbReference>
<accession>A0A251X5F2</accession>
<gene>
    <name evidence="2" type="ORF">TPSD3_16175</name>
</gene>
<keyword evidence="3" id="KW-1185">Reference proteome</keyword>
<evidence type="ECO:0000313" key="2">
    <source>
        <dbReference type="EMBL" id="OUD12616.1"/>
    </source>
</evidence>
<feature type="domain" description="Filamentous haemagglutinin FhaB/tRNA nuclease CdiA-like TPS" evidence="1">
    <location>
        <begin position="39"/>
        <end position="224"/>
    </location>
</feature>
<evidence type="ECO:0000313" key="3">
    <source>
        <dbReference type="Proteomes" id="UP000194798"/>
    </source>
</evidence>
<organism evidence="2 3">
    <name type="scientific">Thioflexithrix psekupsensis</name>
    <dbReference type="NCBI Taxonomy" id="1570016"/>
    <lineage>
        <taxon>Bacteria</taxon>
        <taxon>Pseudomonadati</taxon>
        <taxon>Pseudomonadota</taxon>
        <taxon>Gammaproteobacteria</taxon>
        <taxon>Thiotrichales</taxon>
        <taxon>Thioflexithrix</taxon>
    </lineage>
</organism>
<dbReference type="InterPro" id="IPR011050">
    <property type="entry name" value="Pectin_lyase_fold/virulence"/>
</dbReference>
<comment type="caution">
    <text evidence="2">The sequence shown here is derived from an EMBL/GenBank/DDBJ whole genome shotgun (WGS) entry which is preliminary data.</text>
</comment>
<dbReference type="NCBIfam" id="TIGR01901">
    <property type="entry name" value="adhes_NPXG"/>
    <property type="match status" value="1"/>
</dbReference>
<name>A0A251X5F2_9GAMM</name>
<dbReference type="InterPro" id="IPR012334">
    <property type="entry name" value="Pectin_lyas_fold"/>
</dbReference>
<dbReference type="Gene3D" id="2.160.20.10">
    <property type="entry name" value="Single-stranded right-handed beta-helix, Pectin lyase-like"/>
    <property type="match status" value="2"/>
</dbReference>
<evidence type="ECO:0000259" key="1">
    <source>
        <dbReference type="Pfam" id="PF05860"/>
    </source>
</evidence>
<dbReference type="AlphaFoldDB" id="A0A251X5F2"/>
<sequence>MGLFCITLQAQIHVESSSGTEVILNAPEMQLPETFGKVVDNTLFHRFNYFNLHSGQHLIFTGSPHLTQVIAQVSGSEPAFIHGTLSTQLPNAHLYFLSPNGIFIGEQARFEWPKGIYLTTADYLIFPTGDIISTHSELENTILQIASPVEFGFLNDNKANITLQNAQLNLSDAQHFTLIANQVNIEDSQIKINSGQITLKAHSVPENAQGHITLSRSTLNTSGETGGLIEITGSQLTIHDSTLATRTQGAGDISMETGIRLFADEMILTHYSLLDSSTLGKGNSGDIHINATHSLQLNEYSKIANTVGDGFYTAQGTGGNIVINTEKLALQLGSVIQTGAGAFLQANSGNAGNIQINAHDLTLTQLSSLITSTLSDGKGGDIDLHIKQLRLDNAAIIASSLGIGDTGKVQIDAEEINLDNISVISTRSLNAGGGDISLFIKNKLLLFDSAITTTARGSAMRDSAGNIYINKPTFIVLDNGEIFASALAGDGGNIDLKSDYFLSRNSRLDASSALGIDGNIHIDSPVIDIASDLAILTQHYANPTIWLDKRCTGNLEAYFNSLVYSPYDILPLSPYGLLHSIRLSSFEPDFKMLRKSIDPCE</sequence>
<dbReference type="RefSeq" id="WP_176329910.1">
    <property type="nucleotide sequence ID" value="NZ_MSLT01000023.1"/>
</dbReference>
<dbReference type="SUPFAM" id="SSF51126">
    <property type="entry name" value="Pectin lyase-like"/>
    <property type="match status" value="1"/>
</dbReference>
<dbReference type="Proteomes" id="UP000194798">
    <property type="component" value="Unassembled WGS sequence"/>
</dbReference>
<dbReference type="EMBL" id="MSLT01000023">
    <property type="protein sequence ID" value="OUD12616.1"/>
    <property type="molecule type" value="Genomic_DNA"/>
</dbReference>
<proteinExistence type="predicted"/>
<dbReference type="Pfam" id="PF05860">
    <property type="entry name" value="TPS"/>
    <property type="match status" value="1"/>
</dbReference>